<dbReference type="CDD" id="cd19757">
    <property type="entry name" value="Bbox1"/>
    <property type="match status" value="1"/>
</dbReference>
<evidence type="ECO:0000313" key="4">
    <source>
        <dbReference type="Proteomes" id="UP001164746"/>
    </source>
</evidence>
<dbReference type="Gene3D" id="3.30.160.60">
    <property type="entry name" value="Classic Zinc Finger"/>
    <property type="match status" value="1"/>
</dbReference>
<keyword evidence="1" id="KW-0479">Metal-binding</keyword>
<feature type="domain" description="B box-type" evidence="2">
    <location>
        <begin position="5"/>
        <end position="45"/>
    </location>
</feature>
<accession>A0ABY7DGF7</accession>
<dbReference type="Proteomes" id="UP001164746">
    <property type="component" value="Chromosome 2"/>
</dbReference>
<keyword evidence="4" id="KW-1185">Reference proteome</keyword>
<dbReference type="PROSITE" id="PS50119">
    <property type="entry name" value="ZF_BBOX"/>
    <property type="match status" value="1"/>
</dbReference>
<protein>
    <submittedName>
        <fullName evidence="3">WECH-like protein</fullName>
    </submittedName>
</protein>
<dbReference type="EMBL" id="CP111013">
    <property type="protein sequence ID" value="WAQ95524.1"/>
    <property type="molecule type" value="Genomic_DNA"/>
</dbReference>
<reference evidence="3" key="1">
    <citation type="submission" date="2022-11" db="EMBL/GenBank/DDBJ databases">
        <title>Centuries of genome instability and evolution in soft-shell clam transmissible cancer (bioRxiv).</title>
        <authorList>
            <person name="Hart S.F.M."/>
            <person name="Yonemitsu M.A."/>
            <person name="Giersch R.M."/>
            <person name="Beal B.F."/>
            <person name="Arriagada G."/>
            <person name="Davis B.W."/>
            <person name="Ostrander E.A."/>
            <person name="Goff S.P."/>
            <person name="Metzger M.J."/>
        </authorList>
    </citation>
    <scope>NUCLEOTIDE SEQUENCE</scope>
    <source>
        <strain evidence="3">MELC-2E11</strain>
        <tissue evidence="3">Siphon/mantle</tissue>
    </source>
</reference>
<feature type="non-terminal residue" evidence="3">
    <location>
        <position position="1"/>
    </location>
</feature>
<gene>
    <name evidence="3" type="ORF">MAR_028214</name>
</gene>
<name>A0ABY7DGF7_MYAAR</name>
<dbReference type="SUPFAM" id="SSF57845">
    <property type="entry name" value="B-box zinc-binding domain"/>
    <property type="match status" value="1"/>
</dbReference>
<evidence type="ECO:0000313" key="3">
    <source>
        <dbReference type="EMBL" id="WAQ95524.1"/>
    </source>
</evidence>
<evidence type="ECO:0000259" key="2">
    <source>
        <dbReference type="PROSITE" id="PS50119"/>
    </source>
</evidence>
<organism evidence="3 4">
    <name type="scientific">Mya arenaria</name>
    <name type="common">Soft-shell clam</name>
    <dbReference type="NCBI Taxonomy" id="6604"/>
    <lineage>
        <taxon>Eukaryota</taxon>
        <taxon>Metazoa</taxon>
        <taxon>Spiralia</taxon>
        <taxon>Lophotrochozoa</taxon>
        <taxon>Mollusca</taxon>
        <taxon>Bivalvia</taxon>
        <taxon>Autobranchia</taxon>
        <taxon>Heteroconchia</taxon>
        <taxon>Euheterodonta</taxon>
        <taxon>Imparidentia</taxon>
        <taxon>Neoheterodontei</taxon>
        <taxon>Myida</taxon>
        <taxon>Myoidea</taxon>
        <taxon>Myidae</taxon>
        <taxon>Mya</taxon>
    </lineage>
</organism>
<proteinExistence type="predicted"/>
<evidence type="ECO:0000256" key="1">
    <source>
        <dbReference type="PROSITE-ProRule" id="PRU00024"/>
    </source>
</evidence>
<sequence length="158" mass="18252">MRPQCQSTDTAADVFCGDCDEHLCNNCAKFHKRSKKLKKHVLITLANKRSTSFIEESIDYKCKGHDKKLKYICLDHNSLGCSLCTITNHKNCKAVKSFREYINTPHCLDDRAQKLNQIHMLSQKCSKIQSHERKASQIENISAIFKEYQQKISVEMNK</sequence>
<dbReference type="InterPro" id="IPR000315">
    <property type="entry name" value="Znf_B-box"/>
</dbReference>
<keyword evidence="1" id="KW-0863">Zinc-finger</keyword>
<keyword evidence="1" id="KW-0862">Zinc</keyword>